<keyword evidence="2" id="KW-0472">Membrane</keyword>
<gene>
    <name evidence="3" type="ORF">FEV09_17675</name>
</gene>
<evidence type="ECO:0000313" key="4">
    <source>
        <dbReference type="Proteomes" id="UP001152872"/>
    </source>
</evidence>
<feature type="compositionally biased region" description="Polar residues" evidence="1">
    <location>
        <begin position="141"/>
        <end position="159"/>
    </location>
</feature>
<keyword evidence="4" id="KW-1185">Reference proteome</keyword>
<dbReference type="AlphaFoldDB" id="A0A9X4MC60"/>
<protein>
    <submittedName>
        <fullName evidence="3">Uncharacterized protein</fullName>
    </submittedName>
</protein>
<evidence type="ECO:0000256" key="1">
    <source>
        <dbReference type="SAM" id="MobiDB-lite"/>
    </source>
</evidence>
<feature type="compositionally biased region" description="Polar residues" evidence="1">
    <location>
        <begin position="1"/>
        <end position="10"/>
    </location>
</feature>
<keyword evidence="2" id="KW-0812">Transmembrane</keyword>
<accession>A0A9X4MC60</accession>
<dbReference type="RefSeq" id="WP_009628548.1">
    <property type="nucleotide sequence ID" value="NZ_VBTY01000178.1"/>
</dbReference>
<feature type="region of interest" description="Disordered" evidence="1">
    <location>
        <begin position="141"/>
        <end position="167"/>
    </location>
</feature>
<organism evidence="3 4">
    <name type="scientific">Pseudanabaena catenata USMAC16</name>
    <dbReference type="NCBI Taxonomy" id="1855837"/>
    <lineage>
        <taxon>Bacteria</taxon>
        <taxon>Bacillati</taxon>
        <taxon>Cyanobacteriota</taxon>
        <taxon>Cyanophyceae</taxon>
        <taxon>Pseudanabaenales</taxon>
        <taxon>Pseudanabaenaceae</taxon>
        <taxon>Pseudanabaena</taxon>
    </lineage>
</organism>
<dbReference type="EMBL" id="VBTY01000178">
    <property type="protein sequence ID" value="MDG3496372.1"/>
    <property type="molecule type" value="Genomic_DNA"/>
</dbReference>
<keyword evidence="2" id="KW-1133">Transmembrane helix</keyword>
<comment type="caution">
    <text evidence="3">The sequence shown here is derived from an EMBL/GenBank/DDBJ whole genome shotgun (WGS) entry which is preliminary data.</text>
</comment>
<sequence length="167" mass="18457">MKNKYTQEPQDFSEDFGGEAPKNSHESSSHDSLVSFLKQHKSTAPPPAPNFEQQLFAEISKYPQPATKPFKASLRRWLPWALAIPVAIATGVAFNWATSRTPQYQIANAPNITQGKPQGKMIGEADRADIEQSLIYSWDASDNTATPSSSTSTDNQILSELSPLEYE</sequence>
<feature type="transmembrane region" description="Helical" evidence="2">
    <location>
        <begin position="77"/>
        <end position="97"/>
    </location>
</feature>
<feature type="region of interest" description="Disordered" evidence="1">
    <location>
        <begin position="1"/>
        <end position="50"/>
    </location>
</feature>
<name>A0A9X4MC60_9CYAN</name>
<evidence type="ECO:0000313" key="3">
    <source>
        <dbReference type="EMBL" id="MDG3496372.1"/>
    </source>
</evidence>
<dbReference type="Proteomes" id="UP001152872">
    <property type="component" value="Unassembled WGS sequence"/>
</dbReference>
<proteinExistence type="predicted"/>
<reference evidence="3" key="1">
    <citation type="submission" date="2019-05" db="EMBL/GenBank/DDBJ databases">
        <title>Whole genome sequencing of Pseudanabaena catenata USMAC16.</title>
        <authorList>
            <person name="Khan Z."/>
            <person name="Omar W.M."/>
            <person name="Convey P."/>
            <person name="Merican F."/>
            <person name="Najimudin N."/>
        </authorList>
    </citation>
    <scope>NUCLEOTIDE SEQUENCE</scope>
    <source>
        <strain evidence="3">USMAC16</strain>
    </source>
</reference>
<evidence type="ECO:0000256" key="2">
    <source>
        <dbReference type="SAM" id="Phobius"/>
    </source>
</evidence>